<protein>
    <submittedName>
        <fullName evidence="1">Uncharacterized protein</fullName>
    </submittedName>
</protein>
<comment type="caution">
    <text evidence="1">The sequence shown here is derived from an EMBL/GenBank/DDBJ whole genome shotgun (WGS) entry which is preliminary data.</text>
</comment>
<dbReference type="EMBL" id="CAUYUJ010016734">
    <property type="protein sequence ID" value="CAK0868324.1"/>
    <property type="molecule type" value="Genomic_DNA"/>
</dbReference>
<feature type="non-terminal residue" evidence="1">
    <location>
        <position position="207"/>
    </location>
</feature>
<organism evidence="1 2">
    <name type="scientific">Prorocentrum cordatum</name>
    <dbReference type="NCBI Taxonomy" id="2364126"/>
    <lineage>
        <taxon>Eukaryota</taxon>
        <taxon>Sar</taxon>
        <taxon>Alveolata</taxon>
        <taxon>Dinophyceae</taxon>
        <taxon>Prorocentrales</taxon>
        <taxon>Prorocentraceae</taxon>
        <taxon>Prorocentrum</taxon>
    </lineage>
</organism>
<proteinExistence type="predicted"/>
<evidence type="ECO:0000313" key="1">
    <source>
        <dbReference type="EMBL" id="CAK0868324.1"/>
    </source>
</evidence>
<gene>
    <name evidence="1" type="ORF">PCOR1329_LOCUS55017</name>
</gene>
<evidence type="ECO:0000313" key="2">
    <source>
        <dbReference type="Proteomes" id="UP001189429"/>
    </source>
</evidence>
<name>A0ABN9V6I6_9DINO</name>
<sequence>GGLEGRVDIPTPPSFLQDGRASSILEGVERASGPFDLAGLQYLATKVGCIFVSQVPDAAPSNGRALGFIHRELAGLRNVFENPIDMGRVIGDVHANAAVHRSTLHHNAVATALGKLLLDERAFEFNALELPPRGARGRAEAVLWFSLGKGARGALDNEGAAANEQQGHAVVKRKIDGIPQYVNGDIRDERIVHYERCCGMCANRLAA</sequence>
<reference evidence="1" key="1">
    <citation type="submission" date="2023-10" db="EMBL/GenBank/DDBJ databases">
        <authorList>
            <person name="Chen Y."/>
            <person name="Shah S."/>
            <person name="Dougan E. K."/>
            <person name="Thang M."/>
            <person name="Chan C."/>
        </authorList>
    </citation>
    <scope>NUCLEOTIDE SEQUENCE [LARGE SCALE GENOMIC DNA]</scope>
</reference>
<keyword evidence="2" id="KW-1185">Reference proteome</keyword>
<dbReference type="Proteomes" id="UP001189429">
    <property type="component" value="Unassembled WGS sequence"/>
</dbReference>
<accession>A0ABN9V6I6</accession>
<feature type="non-terminal residue" evidence="1">
    <location>
        <position position="1"/>
    </location>
</feature>